<evidence type="ECO:0000313" key="2">
    <source>
        <dbReference type="EMBL" id="SHF60213.1"/>
    </source>
</evidence>
<dbReference type="Proteomes" id="UP000184089">
    <property type="component" value="Unassembled WGS sequence"/>
</dbReference>
<dbReference type="EMBL" id="FQVY01000001">
    <property type="protein sequence ID" value="SHF60213.1"/>
    <property type="molecule type" value="Genomic_DNA"/>
</dbReference>
<gene>
    <name evidence="2" type="ORF">SAMN05444424_0027</name>
</gene>
<proteinExistence type="predicted"/>
<evidence type="ECO:0000313" key="3">
    <source>
        <dbReference type="Proteomes" id="UP000184089"/>
    </source>
</evidence>
<accession>A0AAQ1MAQ1</accession>
<keyword evidence="1" id="KW-0472">Membrane</keyword>
<reference evidence="3" key="1">
    <citation type="submission" date="2016-11" db="EMBL/GenBank/DDBJ databases">
        <authorList>
            <person name="Jaros S."/>
            <person name="Januszkiewicz K."/>
            <person name="Wedrychowicz H."/>
        </authorList>
    </citation>
    <scope>NUCLEOTIDE SEQUENCE [LARGE SCALE GENOMIC DNA]</scope>
    <source>
        <strain evidence="3">DSM 4029</strain>
    </source>
</reference>
<dbReference type="AlphaFoldDB" id="A0AAQ1MAQ1"/>
<sequence>MDPRQPREKPSAMKVLVMTVGVIVALVLLGYFFGGK</sequence>
<protein>
    <submittedName>
        <fullName evidence="2">Uncharacterized protein</fullName>
    </submittedName>
</protein>
<evidence type="ECO:0000256" key="1">
    <source>
        <dbReference type="SAM" id="Phobius"/>
    </source>
</evidence>
<comment type="caution">
    <text evidence="2">The sequence shown here is derived from an EMBL/GenBank/DDBJ whole genome shotgun (WGS) entry which is preliminary data.</text>
</comment>
<keyword evidence="1" id="KW-0812">Transmembrane</keyword>
<organism evidence="2 3">
    <name type="scientific">Bittarella massiliensis</name>
    <name type="common">ex Durand et al. 2017</name>
    <dbReference type="NCBI Taxonomy" id="1720313"/>
    <lineage>
        <taxon>Bacteria</taxon>
        <taxon>Bacillati</taxon>
        <taxon>Bacillota</taxon>
        <taxon>Clostridia</taxon>
        <taxon>Eubacteriales</taxon>
        <taxon>Oscillospiraceae</taxon>
        <taxon>Bittarella (ex Durand et al. 2017)</taxon>
    </lineage>
</organism>
<keyword evidence="1" id="KW-1133">Transmembrane helix</keyword>
<name>A0AAQ1MAQ1_9FIRM</name>
<feature type="transmembrane region" description="Helical" evidence="1">
    <location>
        <begin position="12"/>
        <end position="33"/>
    </location>
</feature>